<feature type="domain" description="DUF5107" evidence="1">
    <location>
        <begin position="54"/>
        <end position="328"/>
    </location>
</feature>
<dbReference type="InterPro" id="IPR011990">
    <property type="entry name" value="TPR-like_helical_dom_sf"/>
</dbReference>
<dbReference type="Pfam" id="PF17128">
    <property type="entry name" value="DUF5107"/>
    <property type="match status" value="1"/>
</dbReference>
<dbReference type="Gene3D" id="1.25.40.10">
    <property type="entry name" value="Tetratricopeptide repeat domain"/>
    <property type="match status" value="1"/>
</dbReference>
<evidence type="ECO:0000259" key="1">
    <source>
        <dbReference type="Pfam" id="PF17128"/>
    </source>
</evidence>
<gene>
    <name evidence="2" type="ORF">Lac1_24320</name>
</gene>
<accession>A0ABN6Z3I6</accession>
<name>A0ABN6Z3I6_9FIRM</name>
<evidence type="ECO:0000313" key="2">
    <source>
        <dbReference type="EMBL" id="BDZ78249.1"/>
    </source>
</evidence>
<protein>
    <recommendedName>
        <fullName evidence="1">DUF5107 domain-containing protein</fullName>
    </recommendedName>
</protein>
<dbReference type="EMBL" id="AP027742">
    <property type="protein sequence ID" value="BDZ78249.1"/>
    <property type="molecule type" value="Genomic_DNA"/>
</dbReference>
<dbReference type="RefSeq" id="WP_316265296.1">
    <property type="nucleotide sequence ID" value="NZ_AP027742.1"/>
</dbReference>
<reference evidence="3" key="1">
    <citation type="journal article" date="2023" name="Int. J. Syst. Evol. Microbiol.">
        <title>Claveliimonas bilis gen. nov., sp. nov., deoxycholic acid-producing bacteria isolated from human faeces, and reclassification of Sellimonas monacensis Zenner et al. 2021 as Claveliimonas monacensis comb. nov.</title>
        <authorList>
            <person name="Hisatomi A."/>
            <person name="Kastawa N.W.E.P.G."/>
            <person name="Song I."/>
            <person name="Ohkuma M."/>
            <person name="Fukiya S."/>
            <person name="Sakamoto M."/>
        </authorList>
    </citation>
    <scope>NUCLEOTIDE SEQUENCE [LARGE SCALE GENOMIC DNA]</scope>
    <source>
        <strain evidence="3">12BBH14</strain>
    </source>
</reference>
<dbReference type="Proteomes" id="UP001305815">
    <property type="component" value="Chromosome"/>
</dbReference>
<proteinExistence type="predicted"/>
<organism evidence="2 3">
    <name type="scientific">Claveliimonas bilis</name>
    <dbReference type="NCBI Taxonomy" id="3028070"/>
    <lineage>
        <taxon>Bacteria</taxon>
        <taxon>Bacillati</taxon>
        <taxon>Bacillota</taxon>
        <taxon>Clostridia</taxon>
        <taxon>Lachnospirales</taxon>
        <taxon>Lachnospiraceae</taxon>
        <taxon>Claveliimonas</taxon>
    </lineage>
</organism>
<dbReference type="InterPro" id="IPR033396">
    <property type="entry name" value="DUF5107"/>
</dbReference>
<evidence type="ECO:0000313" key="3">
    <source>
        <dbReference type="Proteomes" id="UP001305815"/>
    </source>
</evidence>
<keyword evidence="3" id="KW-1185">Reference proteome</keyword>
<dbReference type="SUPFAM" id="SSF81901">
    <property type="entry name" value="HCP-like"/>
    <property type="match status" value="1"/>
</dbReference>
<sequence length="639" mass="74419">MPELRFEDRMIKGADLGEEASVPDLLGEHILQNDLEFHLDEWDEIYEGYGRRKNAYPYRQYNSYTRELKEKEIRTAVLENQYLKAVFLPEYGGRLWELWDKETGNNLLYTNDVIRFSNLAVRNAWFSGGVEWNVGIIGHNAYTAGPLYTAVTETETGSPVLRMYEYERVRKVPYQMDFWLEEEDKFLNCRIRIVNESKEVIPMYWWSNIAVPEYEGGRITVPSEKAFTYADGRVFKVDIPIVNGIDVTDYKKIPKSVDYFFEIDDRKPKYIANLNKDGYGLLHTSTQRLKSRKLFSWGNGRGSDHWQEFLTDKAGRYAEIQAGLGKTQYGCIPMAPHTAWEWMEQYGPIKLEENPKHHQEREKKLTGILEASGHSAYMERKLRETAAMAKTKARLVMPGSGYGAMEKRGKWSEHLEFVMTSDSLKQWNCFFETGVLHRLSVSDAPDEFLIDGGNLKFLIDTLESVNKENWYAYYQAGIGCFSEENYKEAEKFLLRSWDVEANPWACHGLACVYLLTEQHQKAVKWMLEGLKMEDKKVSYLKEGLKILFLCKAYKEIAGFYEKQGEETQKIGKLKFYYINALHQLGEDRRAYEMLEEDGGLVIDDIREGEDSISQLWSELYETIHGVKAEVPYRYDFKAI</sequence>